<organism evidence="1 2">
    <name type="scientific">Rhodoplanes elegans</name>
    <dbReference type="NCBI Taxonomy" id="29408"/>
    <lineage>
        <taxon>Bacteria</taxon>
        <taxon>Pseudomonadati</taxon>
        <taxon>Pseudomonadota</taxon>
        <taxon>Alphaproteobacteria</taxon>
        <taxon>Hyphomicrobiales</taxon>
        <taxon>Nitrobacteraceae</taxon>
        <taxon>Rhodoplanes</taxon>
    </lineage>
</organism>
<name>A0A327KKV2_9BRAD</name>
<dbReference type="AlphaFoldDB" id="A0A327KKV2"/>
<evidence type="ECO:0000313" key="2">
    <source>
        <dbReference type="Proteomes" id="UP000248863"/>
    </source>
</evidence>
<evidence type="ECO:0000313" key="1">
    <source>
        <dbReference type="EMBL" id="RAI38163.1"/>
    </source>
</evidence>
<gene>
    <name evidence="1" type="ORF">CH338_13675</name>
</gene>
<keyword evidence="2" id="KW-1185">Reference proteome</keyword>
<dbReference type="EMBL" id="NPEU01000140">
    <property type="protein sequence ID" value="RAI38163.1"/>
    <property type="molecule type" value="Genomic_DNA"/>
</dbReference>
<protein>
    <submittedName>
        <fullName evidence="1">Phage virion morphogenesis protein</fullName>
    </submittedName>
</protein>
<sequence length="164" mass="17351">MSVAIIVDTSGLDQLNALTSRLSGAETEELMTEIGGILEASTRERISETKTSPDGAAWAPNRAGTSILLESGRHLLDSIAFIAGADQVEVGSSWEYAHVHQDGATITPKTARRLVFKVGGKTVFARSVTIPARPFVGFSAEDREKVERLATDWLGRLAGVGGGA</sequence>
<reference evidence="1 2" key="1">
    <citation type="submission" date="2017-07" db="EMBL/GenBank/DDBJ databases">
        <title>Draft Genome Sequences of Select Purple Nonsulfur Bacteria.</title>
        <authorList>
            <person name="Lasarre B."/>
            <person name="Mckinlay J.B."/>
        </authorList>
    </citation>
    <scope>NUCLEOTIDE SEQUENCE [LARGE SCALE GENOMIC DNA]</scope>
    <source>
        <strain evidence="1 2">DSM 11907</strain>
    </source>
</reference>
<dbReference type="InterPro" id="IPR006522">
    <property type="entry name" value="Phage_virion_morphogenesis"/>
</dbReference>
<dbReference type="Proteomes" id="UP000248863">
    <property type="component" value="Unassembled WGS sequence"/>
</dbReference>
<dbReference type="OrthoDB" id="2081253at2"/>
<accession>A0A327KKV2</accession>
<proteinExistence type="predicted"/>
<dbReference type="RefSeq" id="WP_111357725.1">
    <property type="nucleotide sequence ID" value="NZ_NPEU01000140.1"/>
</dbReference>
<dbReference type="NCBIfam" id="TIGR01635">
    <property type="entry name" value="tail_comp_S"/>
    <property type="match status" value="1"/>
</dbReference>
<dbReference type="Pfam" id="PF05069">
    <property type="entry name" value="Phage_tail_S"/>
    <property type="match status" value="1"/>
</dbReference>
<comment type="caution">
    <text evidence="1">The sequence shown here is derived from an EMBL/GenBank/DDBJ whole genome shotgun (WGS) entry which is preliminary data.</text>
</comment>